<dbReference type="GO" id="GO:0016301">
    <property type="term" value="F:kinase activity"/>
    <property type="evidence" value="ECO:0007669"/>
    <property type="project" value="UniProtKB-KW"/>
</dbReference>
<keyword evidence="4" id="KW-0614">Plasmid</keyword>
<reference evidence="4 5" key="1">
    <citation type="submission" date="2018-07" db="EMBL/GenBank/DDBJ databases">
        <title>Rhizobium leguminosarum strain:ATCC 14479 Genome sequencing and assembly.</title>
        <authorList>
            <person name="Chakraborty R."/>
        </authorList>
    </citation>
    <scope>NUCLEOTIDE SEQUENCE [LARGE SCALE GENOMIC DNA]</scope>
    <source>
        <strain evidence="4 5">ATCC 14479</strain>
        <plasmid evidence="5">Plasmid unnamed1</plasmid>
    </source>
</reference>
<gene>
    <name evidence="4" type="ORF">DLJ82_4997</name>
</gene>
<dbReference type="Proteomes" id="UP000251166">
    <property type="component" value="Plasmid unnamed1"/>
</dbReference>
<dbReference type="AlphaFoldDB" id="A0A2Z4YPI8"/>
<evidence type="ECO:0000313" key="5">
    <source>
        <dbReference type="Proteomes" id="UP000251166"/>
    </source>
</evidence>
<dbReference type="InterPro" id="IPR011611">
    <property type="entry name" value="PfkB_dom"/>
</dbReference>
<sequence length="313" mass="32909">MSRPFQVLGFGALAIDDIIYVDRGLTAGKGKVIKRATDHGGNVATALVAVARLGGRAGFIGWLGDEPMADVAGSELERDGVDISLAPRHADAAPIRSVITVGPDGDRFIAYDDDVLHGTSDALPDDVLMQAPVLLIDGYATHAESVVARARALGLAVIADIEWTVGAATDRILAFADHLVLPLAFAQEYTGEGDPTMILEKLWSGDRSAVVLTDGERGTYLRQKGDTVRWHVPAYQVQAVDTTGAGDCFHGAYALALARGKRPLDCAAYATAAAAISVTARGGRRGLPDHRTCLAWMAAENAPAPLPMSGCQK</sequence>
<evidence type="ECO:0000256" key="1">
    <source>
        <dbReference type="ARBA" id="ARBA00022679"/>
    </source>
</evidence>
<dbReference type="Pfam" id="PF00294">
    <property type="entry name" value="PfkB"/>
    <property type="match status" value="1"/>
</dbReference>
<proteinExistence type="predicted"/>
<evidence type="ECO:0000256" key="2">
    <source>
        <dbReference type="ARBA" id="ARBA00022777"/>
    </source>
</evidence>
<keyword evidence="2 4" id="KW-0418">Kinase</keyword>
<dbReference type="PANTHER" id="PTHR10584:SF157">
    <property type="entry name" value="SULFOFRUCTOSE KINASE"/>
    <property type="match status" value="1"/>
</dbReference>
<dbReference type="InterPro" id="IPR029056">
    <property type="entry name" value="Ribokinase-like"/>
</dbReference>
<evidence type="ECO:0000313" key="4">
    <source>
        <dbReference type="EMBL" id="AXA42558.1"/>
    </source>
</evidence>
<dbReference type="EMBL" id="CP030761">
    <property type="protein sequence ID" value="AXA42558.1"/>
    <property type="molecule type" value="Genomic_DNA"/>
</dbReference>
<keyword evidence="1" id="KW-0808">Transferase</keyword>
<dbReference type="PANTHER" id="PTHR10584">
    <property type="entry name" value="SUGAR KINASE"/>
    <property type="match status" value="1"/>
</dbReference>
<evidence type="ECO:0000259" key="3">
    <source>
        <dbReference type="Pfam" id="PF00294"/>
    </source>
</evidence>
<dbReference type="GO" id="GO:0005829">
    <property type="term" value="C:cytosol"/>
    <property type="evidence" value="ECO:0007669"/>
    <property type="project" value="TreeGrafter"/>
</dbReference>
<dbReference type="PROSITE" id="PS00584">
    <property type="entry name" value="PFKB_KINASES_2"/>
    <property type="match status" value="1"/>
</dbReference>
<feature type="domain" description="Carbohydrate kinase PfkB" evidence="3">
    <location>
        <begin position="10"/>
        <end position="288"/>
    </location>
</feature>
<dbReference type="Gene3D" id="3.40.1190.20">
    <property type="match status" value="1"/>
</dbReference>
<accession>A0A2Z4YPI8</accession>
<organism evidence="4 5">
    <name type="scientific">Rhizobium leguminosarum</name>
    <dbReference type="NCBI Taxonomy" id="384"/>
    <lineage>
        <taxon>Bacteria</taxon>
        <taxon>Pseudomonadati</taxon>
        <taxon>Pseudomonadota</taxon>
        <taxon>Alphaproteobacteria</taxon>
        <taxon>Hyphomicrobiales</taxon>
        <taxon>Rhizobiaceae</taxon>
        <taxon>Rhizobium/Agrobacterium group</taxon>
        <taxon>Rhizobium</taxon>
    </lineage>
</organism>
<geneLocation type="plasmid" evidence="4 5">
    <name>unnamed1</name>
</geneLocation>
<dbReference type="SUPFAM" id="SSF53613">
    <property type="entry name" value="Ribokinase-like"/>
    <property type="match status" value="1"/>
</dbReference>
<protein>
    <submittedName>
        <fullName evidence="4">PfkB carbohydrate kinase family protein</fullName>
    </submittedName>
</protein>
<name>A0A2Z4YPI8_RHILE</name>
<dbReference type="InterPro" id="IPR002173">
    <property type="entry name" value="Carboh/pur_kinase_PfkB_CS"/>
</dbReference>
<dbReference type="RefSeq" id="WP_112906992.1">
    <property type="nucleotide sequence ID" value="NZ_CP030761.1"/>
</dbReference>